<name>A0A9D0ZJ66_9FIRM</name>
<dbReference type="GO" id="GO:0005829">
    <property type="term" value="C:cytosol"/>
    <property type="evidence" value="ECO:0007669"/>
    <property type="project" value="TreeGrafter"/>
</dbReference>
<dbReference type="PROSITE" id="PS51755">
    <property type="entry name" value="OMPR_PHOB"/>
    <property type="match status" value="1"/>
</dbReference>
<feature type="DNA-binding region" description="OmpR/PhoB-type" evidence="9">
    <location>
        <begin position="126"/>
        <end position="224"/>
    </location>
</feature>
<feature type="domain" description="Response regulatory" evidence="10">
    <location>
        <begin position="4"/>
        <end position="116"/>
    </location>
</feature>
<accession>A0A9D0ZJ66</accession>
<evidence type="ECO:0000256" key="7">
    <source>
        <dbReference type="ARBA" id="ARBA00024867"/>
    </source>
</evidence>
<evidence type="ECO:0000256" key="5">
    <source>
        <dbReference type="ARBA" id="ARBA00023125"/>
    </source>
</evidence>
<dbReference type="Gene3D" id="6.10.250.690">
    <property type="match status" value="1"/>
</dbReference>
<dbReference type="AlphaFoldDB" id="A0A9D0ZJ66"/>
<dbReference type="Gene3D" id="3.40.50.2300">
    <property type="match status" value="1"/>
</dbReference>
<dbReference type="InterPro" id="IPR001789">
    <property type="entry name" value="Sig_transdc_resp-reg_receiver"/>
</dbReference>
<evidence type="ECO:0000256" key="9">
    <source>
        <dbReference type="PROSITE-ProRule" id="PRU01091"/>
    </source>
</evidence>
<reference evidence="12" key="2">
    <citation type="journal article" date="2021" name="PeerJ">
        <title>Extensive microbial diversity within the chicken gut microbiome revealed by metagenomics and culture.</title>
        <authorList>
            <person name="Gilroy R."/>
            <person name="Ravi A."/>
            <person name="Getino M."/>
            <person name="Pursley I."/>
            <person name="Horton D.L."/>
            <person name="Alikhan N.F."/>
            <person name="Baker D."/>
            <person name="Gharbi K."/>
            <person name="Hall N."/>
            <person name="Watson M."/>
            <person name="Adriaenssens E.M."/>
            <person name="Foster-Nyarko E."/>
            <person name="Jarju S."/>
            <person name="Secka A."/>
            <person name="Antonio M."/>
            <person name="Oren A."/>
            <person name="Chaudhuri R.R."/>
            <person name="La Ragione R."/>
            <person name="Hildebrand F."/>
            <person name="Pallen M.J."/>
        </authorList>
    </citation>
    <scope>NUCLEOTIDE SEQUENCE</scope>
    <source>
        <strain evidence="12">ChiSjej6B24-2974</strain>
    </source>
</reference>
<evidence type="ECO:0000256" key="2">
    <source>
        <dbReference type="ARBA" id="ARBA00022553"/>
    </source>
</evidence>
<feature type="modified residue" description="4-aspartylphosphate" evidence="8">
    <location>
        <position position="52"/>
    </location>
</feature>
<evidence type="ECO:0000259" key="10">
    <source>
        <dbReference type="PROSITE" id="PS50110"/>
    </source>
</evidence>
<keyword evidence="2 8" id="KW-0597">Phosphoprotein</keyword>
<dbReference type="GO" id="GO:0006355">
    <property type="term" value="P:regulation of DNA-templated transcription"/>
    <property type="evidence" value="ECO:0007669"/>
    <property type="project" value="InterPro"/>
</dbReference>
<keyword evidence="5 9" id="KW-0238">DNA-binding</keyword>
<dbReference type="InterPro" id="IPR001867">
    <property type="entry name" value="OmpR/PhoB-type_DNA-bd"/>
</dbReference>
<evidence type="ECO:0000313" key="12">
    <source>
        <dbReference type="EMBL" id="HIQ81510.1"/>
    </source>
</evidence>
<dbReference type="Gene3D" id="1.10.10.10">
    <property type="entry name" value="Winged helix-like DNA-binding domain superfamily/Winged helix DNA-binding domain"/>
    <property type="match status" value="1"/>
</dbReference>
<keyword evidence="6" id="KW-0804">Transcription</keyword>
<evidence type="ECO:0000256" key="1">
    <source>
        <dbReference type="ARBA" id="ARBA00018672"/>
    </source>
</evidence>
<dbReference type="FunFam" id="1.10.10.10:FF:000018">
    <property type="entry name" value="DNA-binding response regulator ResD"/>
    <property type="match status" value="1"/>
</dbReference>
<dbReference type="Pfam" id="PF00486">
    <property type="entry name" value="Trans_reg_C"/>
    <property type="match status" value="1"/>
</dbReference>
<dbReference type="GO" id="GO:0000156">
    <property type="term" value="F:phosphorelay response regulator activity"/>
    <property type="evidence" value="ECO:0007669"/>
    <property type="project" value="TreeGrafter"/>
</dbReference>
<dbReference type="InterPro" id="IPR039420">
    <property type="entry name" value="WalR-like"/>
</dbReference>
<feature type="domain" description="OmpR/PhoB-type" evidence="11">
    <location>
        <begin position="126"/>
        <end position="224"/>
    </location>
</feature>
<evidence type="ECO:0000256" key="3">
    <source>
        <dbReference type="ARBA" id="ARBA00023012"/>
    </source>
</evidence>
<evidence type="ECO:0000256" key="8">
    <source>
        <dbReference type="PROSITE-ProRule" id="PRU00169"/>
    </source>
</evidence>
<evidence type="ECO:0000256" key="4">
    <source>
        <dbReference type="ARBA" id="ARBA00023015"/>
    </source>
</evidence>
<dbReference type="PANTHER" id="PTHR48111:SF2">
    <property type="entry name" value="RESPONSE REGULATOR SAER"/>
    <property type="match status" value="1"/>
</dbReference>
<dbReference type="CDD" id="cd00383">
    <property type="entry name" value="trans_reg_C"/>
    <property type="match status" value="1"/>
</dbReference>
<keyword evidence="3" id="KW-0902">Two-component regulatory system</keyword>
<dbReference type="SMART" id="SM00448">
    <property type="entry name" value="REC"/>
    <property type="match status" value="1"/>
</dbReference>
<dbReference type="GO" id="GO:0000976">
    <property type="term" value="F:transcription cis-regulatory region binding"/>
    <property type="evidence" value="ECO:0007669"/>
    <property type="project" value="TreeGrafter"/>
</dbReference>
<dbReference type="SMART" id="SM00862">
    <property type="entry name" value="Trans_reg_C"/>
    <property type="match status" value="1"/>
</dbReference>
<protein>
    <recommendedName>
        <fullName evidence="1">Stage 0 sporulation protein A homolog</fullName>
    </recommendedName>
</protein>
<sequence length="224" mass="25355">MRHSILIVDDEKDLVALLRDNFAMLGYLVFTAGNYDEAVEKAAHAPDIILLDVNMPGRDGLSVCRAIREFVRCPIIFLTARVTDADKIEGFAAGGDDYVTKPFSLDELNARVAAHLRREERPRRAARVYFEGDVAVDYLERAVYVRGTRVPLAKKEFDIVELLTQNRGQVFDKERIYERVWGWDGEGSSNVVAEHIKRIRSKLAQAGAQGQIETVWGVGYKWVK</sequence>
<evidence type="ECO:0000313" key="13">
    <source>
        <dbReference type="Proteomes" id="UP000824260"/>
    </source>
</evidence>
<keyword evidence="4" id="KW-0805">Transcription regulation</keyword>
<dbReference type="PANTHER" id="PTHR48111">
    <property type="entry name" value="REGULATOR OF RPOS"/>
    <property type="match status" value="1"/>
</dbReference>
<dbReference type="Pfam" id="PF00072">
    <property type="entry name" value="Response_reg"/>
    <property type="match status" value="1"/>
</dbReference>
<gene>
    <name evidence="12" type="ORF">IAA52_00225</name>
</gene>
<dbReference type="SUPFAM" id="SSF52172">
    <property type="entry name" value="CheY-like"/>
    <property type="match status" value="1"/>
</dbReference>
<comment type="caution">
    <text evidence="12">The sequence shown here is derived from an EMBL/GenBank/DDBJ whole genome shotgun (WGS) entry which is preliminary data.</text>
</comment>
<dbReference type="Proteomes" id="UP000824260">
    <property type="component" value="Unassembled WGS sequence"/>
</dbReference>
<evidence type="ECO:0000259" key="11">
    <source>
        <dbReference type="PROSITE" id="PS51755"/>
    </source>
</evidence>
<proteinExistence type="predicted"/>
<reference evidence="12" key="1">
    <citation type="submission" date="2020-10" db="EMBL/GenBank/DDBJ databases">
        <authorList>
            <person name="Gilroy R."/>
        </authorList>
    </citation>
    <scope>NUCLEOTIDE SEQUENCE</scope>
    <source>
        <strain evidence="12">ChiSjej6B24-2974</strain>
    </source>
</reference>
<dbReference type="EMBL" id="DVFZ01000005">
    <property type="protein sequence ID" value="HIQ81510.1"/>
    <property type="molecule type" value="Genomic_DNA"/>
</dbReference>
<evidence type="ECO:0000256" key="6">
    <source>
        <dbReference type="ARBA" id="ARBA00023163"/>
    </source>
</evidence>
<comment type="function">
    <text evidence="7">May play the central regulatory role in sporulation. It may be an element of the effector pathway responsible for the activation of sporulation genes in response to nutritional stress. Spo0A may act in concert with spo0H (a sigma factor) to control the expression of some genes that are critical to the sporulation process.</text>
</comment>
<dbReference type="CDD" id="cd17574">
    <property type="entry name" value="REC_OmpR"/>
    <property type="match status" value="1"/>
</dbReference>
<dbReference type="GO" id="GO:0032993">
    <property type="term" value="C:protein-DNA complex"/>
    <property type="evidence" value="ECO:0007669"/>
    <property type="project" value="TreeGrafter"/>
</dbReference>
<dbReference type="PROSITE" id="PS50110">
    <property type="entry name" value="RESPONSE_REGULATORY"/>
    <property type="match status" value="1"/>
</dbReference>
<dbReference type="InterPro" id="IPR011006">
    <property type="entry name" value="CheY-like_superfamily"/>
</dbReference>
<organism evidence="12 13">
    <name type="scientific">Candidatus Pullichristensenella stercorigallinarum</name>
    <dbReference type="NCBI Taxonomy" id="2840909"/>
    <lineage>
        <taxon>Bacteria</taxon>
        <taxon>Bacillati</taxon>
        <taxon>Bacillota</taxon>
        <taxon>Clostridia</taxon>
        <taxon>Candidatus Pullichristensenella</taxon>
    </lineage>
</organism>
<dbReference type="InterPro" id="IPR036388">
    <property type="entry name" value="WH-like_DNA-bd_sf"/>
</dbReference>